<feature type="domain" description="Nephrocystin 3-like N-terminal" evidence="4">
    <location>
        <begin position="274"/>
        <end position="444"/>
    </location>
</feature>
<dbReference type="Pfam" id="PF12796">
    <property type="entry name" value="Ank_2"/>
    <property type="match status" value="1"/>
</dbReference>
<evidence type="ECO:0000256" key="1">
    <source>
        <dbReference type="ARBA" id="ARBA00022737"/>
    </source>
</evidence>
<evidence type="ECO:0000259" key="4">
    <source>
        <dbReference type="Pfam" id="PF24883"/>
    </source>
</evidence>
<accession>A0A8K0TSH7</accession>
<dbReference type="OrthoDB" id="7464126at2759"/>
<feature type="domain" description="GPI inositol-deacylase winged helix" evidence="3">
    <location>
        <begin position="548"/>
        <end position="641"/>
    </location>
</feature>
<proteinExistence type="predicted"/>
<organism evidence="5 6">
    <name type="scientific">Plectosphaerella cucumerina</name>
    <dbReference type="NCBI Taxonomy" id="40658"/>
    <lineage>
        <taxon>Eukaryota</taxon>
        <taxon>Fungi</taxon>
        <taxon>Dikarya</taxon>
        <taxon>Ascomycota</taxon>
        <taxon>Pezizomycotina</taxon>
        <taxon>Sordariomycetes</taxon>
        <taxon>Hypocreomycetidae</taxon>
        <taxon>Glomerellales</taxon>
        <taxon>Plectosphaerellaceae</taxon>
        <taxon>Plectosphaerella</taxon>
    </lineage>
</organism>
<dbReference type="EMBL" id="JAGPXD010000002">
    <property type="protein sequence ID" value="KAH7368617.1"/>
    <property type="molecule type" value="Genomic_DNA"/>
</dbReference>
<keyword evidence="1" id="KW-0677">Repeat</keyword>
<evidence type="ECO:0000259" key="3">
    <source>
        <dbReference type="Pfam" id="PF22939"/>
    </source>
</evidence>
<dbReference type="InterPro" id="IPR054471">
    <property type="entry name" value="GPIID_WHD"/>
</dbReference>
<evidence type="ECO:0008006" key="7">
    <source>
        <dbReference type="Google" id="ProtNLM"/>
    </source>
</evidence>
<dbReference type="PANTHER" id="PTHR10039:SF10">
    <property type="entry name" value="NACHT DOMAIN-CONTAINING PROTEIN"/>
    <property type="match status" value="1"/>
</dbReference>
<dbReference type="Proteomes" id="UP000813385">
    <property type="component" value="Unassembled WGS sequence"/>
</dbReference>
<gene>
    <name evidence="5" type="ORF">B0T11DRAFT_277381</name>
</gene>
<sequence>MLAVSQAGSLKPEIRLQQALREYESLLTKDQRQLYNTRVRSGRAPDMADVIQATSEIDREARKQRGIHKCAAPRLMKVLTACQRFAAIGDVLIGGSQNLIACGVWSAVRLSLQISAGNGAFFDKLSLLIMDIGRTAPINEEIGLLATDSPELQSLVTEYMLRVVSICKEMVKLSNKSSLAQLASSISGFDATFGQLSDEVKTIGHVIDKQVALLSAKTNVSEAKENKASRALLRGLSSEARRQAREVKAVRFLKELCTHQQDFDAVRANVRQQGTVDWIFKHPEYTKWKTEPVSSTLNLVGKLGSGKSVVMANVVDDLHLKLSVPDIQKTRPAVAYLFYSHGLRQVCIARHMVGSLALQILRSSGLRSAVEAYLEDRQLPDLLHPTVASIVSTLSSILSSIKTPPEVFIVLDGLEECNPVDLRKIVQALRSWGARSILHLVFSSKNPLDTFEQAPSPAIRILMSQNNDDLTRFISSEAKRRGEICQRSPELCQLVADVLSTGADGMYLWASLMLDLVFPMQADQPTVLAIEDLLEELPKSLSEVYEKLLARVKDGVRTRRLFQLVTVACRPLTVGEAIDALSVSPGKLVREPMIVLARPTDLLHDLGGHLLHVEEENDTIHFIHESAVSHLLVLGRSSEFGFNINEAQHHMGGVCTTYLSLPEFNGNLQRTTLETGSLAVAPSGLVTNAIQTTLPKPVQKTVGSLLSRMSNRKSRQFDLTRVINELAASSPVTQYHLFHPYCKTHWLDHTKHFRISARGADRLWIRRMETPGTLNFPWGLDSMSRLDWSLHHGHPSVLTFAVEAASKSADKAMKIDFLRRIVNHHEFHHLFDFPQTIWQDLRDASSEQSGDFVVFLIRLASEILPLRSAPKYPLAALIAHMCRSEYLGRRGHIRLGIPSPTPLGAACEISDAVERRFLVGHLLGLEADPNVAFLDSNGSVTLPLVHIIEQHQDELQDKSWQASTAGLLISAGADVNASTGSRPYCPLIATWSSTVQIEQLKTLLGEGADPFAECPAVGMTVVQHLVTKSGLGRDAMFDILSTMLLHRQHSMDGSEAYTHLIRIVADFLDEERSSLYRPVLDWKTDFDVVEPNFRRQAMSIALQVDGLYPTVLETSSSAHLASLMAAHGKDPVQGPTRSLMRLIYTYDMVTFFQILRRVPMTDQLMDQLLHWIVAFGRLETIQEMVWDNVRREQILKCRFLLHRAVLTAHLTGNTESLTFLLDLGVHVDVPGPHYGETALFWAVWLNNQSLVYLLLERGAQSRAALSDVQGDVLFRGSFGPVLNRDHDNSHRVRGSTHLHEYCASSELRGLQPLTTAVLLKNSEMVNYLSELGA</sequence>
<evidence type="ECO:0000256" key="2">
    <source>
        <dbReference type="PROSITE-ProRule" id="PRU00023"/>
    </source>
</evidence>
<comment type="caution">
    <text evidence="5">The sequence shown here is derived from an EMBL/GenBank/DDBJ whole genome shotgun (WGS) entry which is preliminary data.</text>
</comment>
<dbReference type="SUPFAM" id="SSF48403">
    <property type="entry name" value="Ankyrin repeat"/>
    <property type="match status" value="1"/>
</dbReference>
<protein>
    <recommendedName>
        <fullName evidence="7">NACHT domain-containing protein</fullName>
    </recommendedName>
</protein>
<evidence type="ECO:0000313" key="6">
    <source>
        <dbReference type="Proteomes" id="UP000813385"/>
    </source>
</evidence>
<keyword evidence="2" id="KW-0040">ANK repeat</keyword>
<feature type="repeat" description="ANK" evidence="2">
    <location>
        <begin position="1234"/>
        <end position="1266"/>
    </location>
</feature>
<dbReference type="InterPro" id="IPR056884">
    <property type="entry name" value="NPHP3-like_N"/>
</dbReference>
<dbReference type="Gene3D" id="1.25.40.20">
    <property type="entry name" value="Ankyrin repeat-containing domain"/>
    <property type="match status" value="1"/>
</dbReference>
<dbReference type="PROSITE" id="PS50088">
    <property type="entry name" value="ANK_REPEAT"/>
    <property type="match status" value="1"/>
</dbReference>
<evidence type="ECO:0000313" key="5">
    <source>
        <dbReference type="EMBL" id="KAH7368617.1"/>
    </source>
</evidence>
<dbReference type="Pfam" id="PF24883">
    <property type="entry name" value="NPHP3_N"/>
    <property type="match status" value="1"/>
</dbReference>
<dbReference type="PANTHER" id="PTHR10039">
    <property type="entry name" value="AMELOGENIN"/>
    <property type="match status" value="1"/>
</dbReference>
<keyword evidence="6" id="KW-1185">Reference proteome</keyword>
<reference evidence="5" key="1">
    <citation type="journal article" date="2021" name="Nat. Commun.">
        <title>Genetic determinants of endophytism in the Arabidopsis root mycobiome.</title>
        <authorList>
            <person name="Mesny F."/>
            <person name="Miyauchi S."/>
            <person name="Thiergart T."/>
            <person name="Pickel B."/>
            <person name="Atanasova L."/>
            <person name="Karlsson M."/>
            <person name="Huettel B."/>
            <person name="Barry K.W."/>
            <person name="Haridas S."/>
            <person name="Chen C."/>
            <person name="Bauer D."/>
            <person name="Andreopoulos W."/>
            <person name="Pangilinan J."/>
            <person name="LaButti K."/>
            <person name="Riley R."/>
            <person name="Lipzen A."/>
            <person name="Clum A."/>
            <person name="Drula E."/>
            <person name="Henrissat B."/>
            <person name="Kohler A."/>
            <person name="Grigoriev I.V."/>
            <person name="Martin F.M."/>
            <person name="Hacquard S."/>
        </authorList>
    </citation>
    <scope>NUCLEOTIDE SEQUENCE</scope>
    <source>
        <strain evidence="5">MPI-CAGE-AT-0016</strain>
    </source>
</reference>
<name>A0A8K0TSH7_9PEZI</name>
<dbReference type="InterPro" id="IPR036770">
    <property type="entry name" value="Ankyrin_rpt-contain_sf"/>
</dbReference>
<dbReference type="Pfam" id="PF22939">
    <property type="entry name" value="WHD_GPIID"/>
    <property type="match status" value="1"/>
</dbReference>
<dbReference type="InterPro" id="IPR002110">
    <property type="entry name" value="Ankyrin_rpt"/>
</dbReference>